<proteinExistence type="predicted"/>
<gene>
    <name evidence="1" type="ORF">SMN809_LOCUS36614</name>
</gene>
<protein>
    <submittedName>
        <fullName evidence="1">Uncharacterized protein</fullName>
    </submittedName>
</protein>
<dbReference type="AlphaFoldDB" id="A0A8S2Y9K8"/>
<evidence type="ECO:0000313" key="2">
    <source>
        <dbReference type="Proteomes" id="UP000676336"/>
    </source>
</evidence>
<name>A0A8S2Y9K8_9BILA</name>
<dbReference type="EMBL" id="CAJOBI010090676">
    <property type="protein sequence ID" value="CAF4540858.1"/>
    <property type="molecule type" value="Genomic_DNA"/>
</dbReference>
<organism evidence="1 2">
    <name type="scientific">Rotaria magnacalcarata</name>
    <dbReference type="NCBI Taxonomy" id="392030"/>
    <lineage>
        <taxon>Eukaryota</taxon>
        <taxon>Metazoa</taxon>
        <taxon>Spiralia</taxon>
        <taxon>Gnathifera</taxon>
        <taxon>Rotifera</taxon>
        <taxon>Eurotatoria</taxon>
        <taxon>Bdelloidea</taxon>
        <taxon>Philodinida</taxon>
        <taxon>Philodinidae</taxon>
        <taxon>Rotaria</taxon>
    </lineage>
</organism>
<evidence type="ECO:0000313" key="1">
    <source>
        <dbReference type="EMBL" id="CAF4540858.1"/>
    </source>
</evidence>
<dbReference type="Proteomes" id="UP000676336">
    <property type="component" value="Unassembled WGS sequence"/>
</dbReference>
<comment type="caution">
    <text evidence="1">The sequence shown here is derived from an EMBL/GenBank/DDBJ whole genome shotgun (WGS) entry which is preliminary data.</text>
</comment>
<feature type="non-terminal residue" evidence="1">
    <location>
        <position position="1"/>
    </location>
</feature>
<reference evidence="1" key="1">
    <citation type="submission" date="2021-02" db="EMBL/GenBank/DDBJ databases">
        <authorList>
            <person name="Nowell W R."/>
        </authorList>
    </citation>
    <scope>NUCLEOTIDE SEQUENCE</scope>
</reference>
<accession>A0A8S2Y9K8</accession>
<sequence>IIFFALMPMYSMQYGILLPNEKQDDKLQLQSFFTKSESTLTNKILKHIKEKVRF</sequence>